<comment type="subcellular location">
    <subcellularLocation>
        <location evidence="2 15">Cytoplasm</location>
    </subcellularLocation>
</comment>
<dbReference type="PROSITE" id="PS00517">
    <property type="entry name" value="RNASE_3_1"/>
    <property type="match status" value="1"/>
</dbReference>
<dbReference type="SUPFAM" id="SSF69065">
    <property type="entry name" value="RNase III domain-like"/>
    <property type="match status" value="1"/>
</dbReference>
<dbReference type="EC" id="3.1.26.3" evidence="15"/>
<dbReference type="InterPro" id="IPR036389">
    <property type="entry name" value="RNase_III_sf"/>
</dbReference>
<comment type="caution">
    <text evidence="18">The sequence shown here is derived from an EMBL/GenBank/DDBJ whole genome shotgun (WGS) entry which is preliminary data.</text>
</comment>
<dbReference type="GO" id="GO:0004525">
    <property type="term" value="F:ribonuclease III activity"/>
    <property type="evidence" value="ECO:0007669"/>
    <property type="project" value="UniProtKB-UniRule"/>
</dbReference>
<dbReference type="Gene3D" id="1.10.1520.10">
    <property type="entry name" value="Ribonuclease III domain"/>
    <property type="match status" value="1"/>
</dbReference>
<reference evidence="18" key="2">
    <citation type="journal article" date="2021" name="PeerJ">
        <title>Extensive microbial diversity within the chicken gut microbiome revealed by metagenomics and culture.</title>
        <authorList>
            <person name="Gilroy R."/>
            <person name="Ravi A."/>
            <person name="Getino M."/>
            <person name="Pursley I."/>
            <person name="Horton D.L."/>
            <person name="Alikhan N.F."/>
            <person name="Baker D."/>
            <person name="Gharbi K."/>
            <person name="Hall N."/>
            <person name="Watson M."/>
            <person name="Adriaenssens E.M."/>
            <person name="Foster-Nyarko E."/>
            <person name="Jarju S."/>
            <person name="Secka A."/>
            <person name="Antonio M."/>
            <person name="Oren A."/>
            <person name="Chaudhuri R.R."/>
            <person name="La Ragione R."/>
            <person name="Hildebrand F."/>
            <person name="Pallen M.J."/>
        </authorList>
    </citation>
    <scope>NUCLEOTIDE SEQUENCE</scope>
    <source>
        <strain evidence="18">ChiSjej2B20-13462</strain>
    </source>
</reference>
<name>A0A9D1CMJ0_9FIRM</name>
<sequence length="232" mass="25404">MYTELEQGLGYTFADKALLENALTHSSYANERRSSCGSNERLEFLGDSILGFVVADYLFRVLPDRPEGDLTRIRADLVCERSLAQVAAALHLGAFLRLGHGEEQGGGRTRESILADAVESVLAASYLDGGFQAAKGIIQRLILTELPQGRPGNFDCKTMLQELVQRQKDQVIQYHLTGETGPDHDKHFTVEVSLNGQVVGAGDGRSKKRAEQAAAEAALQRLFPREYAAALR</sequence>
<dbReference type="Pfam" id="PF00035">
    <property type="entry name" value="dsrm"/>
    <property type="match status" value="1"/>
</dbReference>
<dbReference type="GO" id="GO:0006397">
    <property type="term" value="P:mRNA processing"/>
    <property type="evidence" value="ECO:0007669"/>
    <property type="project" value="UniProtKB-UniRule"/>
</dbReference>
<evidence type="ECO:0000259" key="17">
    <source>
        <dbReference type="PROSITE" id="PS50142"/>
    </source>
</evidence>
<dbReference type="GO" id="GO:0008033">
    <property type="term" value="P:tRNA processing"/>
    <property type="evidence" value="ECO:0007669"/>
    <property type="project" value="UniProtKB-KW"/>
</dbReference>
<dbReference type="SMART" id="SM00535">
    <property type="entry name" value="RIBOc"/>
    <property type="match status" value="1"/>
</dbReference>
<evidence type="ECO:0000256" key="15">
    <source>
        <dbReference type="HAMAP-Rule" id="MF_00104"/>
    </source>
</evidence>
<keyword evidence="15" id="KW-0699">rRNA-binding</keyword>
<dbReference type="GO" id="GO:0003725">
    <property type="term" value="F:double-stranded RNA binding"/>
    <property type="evidence" value="ECO:0007669"/>
    <property type="project" value="TreeGrafter"/>
</dbReference>
<dbReference type="AlphaFoldDB" id="A0A9D1CMJ0"/>
<evidence type="ECO:0000256" key="4">
    <source>
        <dbReference type="ARBA" id="ARBA00011738"/>
    </source>
</evidence>
<dbReference type="GO" id="GO:0010468">
    <property type="term" value="P:regulation of gene expression"/>
    <property type="evidence" value="ECO:0007669"/>
    <property type="project" value="TreeGrafter"/>
</dbReference>
<dbReference type="GO" id="GO:0006364">
    <property type="term" value="P:rRNA processing"/>
    <property type="evidence" value="ECO:0007669"/>
    <property type="project" value="UniProtKB-UniRule"/>
</dbReference>
<protein>
    <recommendedName>
        <fullName evidence="15">Ribonuclease 3</fullName>
        <ecNumber evidence="15">3.1.26.3</ecNumber>
    </recommendedName>
    <alternativeName>
        <fullName evidence="15">Ribonuclease III</fullName>
        <shortName evidence="15">RNase III</shortName>
    </alternativeName>
</protein>
<dbReference type="CDD" id="cd00593">
    <property type="entry name" value="RIBOc"/>
    <property type="match status" value="1"/>
</dbReference>
<dbReference type="InterPro" id="IPR011907">
    <property type="entry name" value="RNase_III"/>
</dbReference>
<dbReference type="SMART" id="SM00358">
    <property type="entry name" value="DSRM"/>
    <property type="match status" value="1"/>
</dbReference>
<dbReference type="Pfam" id="PF14622">
    <property type="entry name" value="Ribonucleas_3_3"/>
    <property type="match status" value="1"/>
</dbReference>
<dbReference type="CDD" id="cd10845">
    <property type="entry name" value="DSRM_RNAse_III_family"/>
    <property type="match status" value="1"/>
</dbReference>
<organism evidence="18 19">
    <name type="scientific">Candidatus Avoscillospira stercorigallinarum</name>
    <dbReference type="NCBI Taxonomy" id="2840708"/>
    <lineage>
        <taxon>Bacteria</taxon>
        <taxon>Bacillati</taxon>
        <taxon>Bacillota</taxon>
        <taxon>Clostridia</taxon>
        <taxon>Eubacteriales</taxon>
        <taxon>Oscillospiraceae</taxon>
        <taxon>Oscillospiraceae incertae sedis</taxon>
        <taxon>Candidatus Avoscillospira</taxon>
    </lineage>
</organism>
<comment type="catalytic activity">
    <reaction evidence="1 15">
        <text>Endonucleolytic cleavage to 5'-phosphomonoester.</text>
        <dbReference type="EC" id="3.1.26.3"/>
    </reaction>
</comment>
<evidence type="ECO:0000256" key="13">
    <source>
        <dbReference type="ARBA" id="ARBA00022842"/>
    </source>
</evidence>
<proteinExistence type="inferred from homology"/>
<dbReference type="GO" id="GO:0046872">
    <property type="term" value="F:metal ion binding"/>
    <property type="evidence" value="ECO:0007669"/>
    <property type="project" value="UniProtKB-KW"/>
</dbReference>
<evidence type="ECO:0000256" key="2">
    <source>
        <dbReference type="ARBA" id="ARBA00004496"/>
    </source>
</evidence>
<evidence type="ECO:0000256" key="6">
    <source>
        <dbReference type="ARBA" id="ARBA00022552"/>
    </source>
</evidence>
<dbReference type="PROSITE" id="PS50137">
    <property type="entry name" value="DS_RBD"/>
    <property type="match status" value="1"/>
</dbReference>
<dbReference type="GO" id="GO:0005737">
    <property type="term" value="C:cytoplasm"/>
    <property type="evidence" value="ECO:0007669"/>
    <property type="project" value="UniProtKB-SubCell"/>
</dbReference>
<evidence type="ECO:0000256" key="14">
    <source>
        <dbReference type="ARBA" id="ARBA00022884"/>
    </source>
</evidence>
<evidence type="ECO:0000256" key="8">
    <source>
        <dbReference type="ARBA" id="ARBA00022694"/>
    </source>
</evidence>
<dbReference type="FunFam" id="3.30.160.20:FF:000003">
    <property type="entry name" value="Ribonuclease 3"/>
    <property type="match status" value="1"/>
</dbReference>
<dbReference type="EMBL" id="DVFN01000007">
    <property type="protein sequence ID" value="HIQ68796.1"/>
    <property type="molecule type" value="Genomic_DNA"/>
</dbReference>
<evidence type="ECO:0000259" key="16">
    <source>
        <dbReference type="PROSITE" id="PS50137"/>
    </source>
</evidence>
<keyword evidence="12 15" id="KW-0378">Hydrolase</keyword>
<dbReference type="GO" id="GO:0019843">
    <property type="term" value="F:rRNA binding"/>
    <property type="evidence" value="ECO:0007669"/>
    <property type="project" value="UniProtKB-KW"/>
</dbReference>
<dbReference type="PANTHER" id="PTHR11207:SF0">
    <property type="entry name" value="RIBONUCLEASE 3"/>
    <property type="match status" value="1"/>
</dbReference>
<dbReference type="InterPro" id="IPR014720">
    <property type="entry name" value="dsRBD_dom"/>
</dbReference>
<evidence type="ECO:0000313" key="18">
    <source>
        <dbReference type="EMBL" id="HIQ68796.1"/>
    </source>
</evidence>
<keyword evidence="7 15" id="KW-0507">mRNA processing</keyword>
<dbReference type="FunFam" id="1.10.1520.10:FF:000001">
    <property type="entry name" value="Ribonuclease 3"/>
    <property type="match status" value="1"/>
</dbReference>
<keyword evidence="6 15" id="KW-0698">rRNA processing</keyword>
<keyword evidence="14 15" id="KW-0694">RNA-binding</keyword>
<keyword evidence="8 15" id="KW-0819">tRNA processing</keyword>
<dbReference type="Gene3D" id="3.30.160.20">
    <property type="match status" value="1"/>
</dbReference>
<feature type="active site" evidence="15">
    <location>
        <position position="119"/>
    </location>
</feature>
<feature type="domain" description="DRBM" evidence="16">
    <location>
        <begin position="155"/>
        <end position="224"/>
    </location>
</feature>
<reference evidence="18" key="1">
    <citation type="submission" date="2020-10" db="EMBL/GenBank/DDBJ databases">
        <authorList>
            <person name="Gilroy R."/>
        </authorList>
    </citation>
    <scope>NUCLEOTIDE SEQUENCE</scope>
    <source>
        <strain evidence="18">ChiSjej2B20-13462</strain>
    </source>
</reference>
<accession>A0A9D1CMJ0</accession>
<comment type="function">
    <text evidence="15">Digests double-stranded RNA. Involved in the processing of primary rRNA transcript to yield the immediate precursors to the large and small rRNAs (23S and 16S). Processes some mRNAs, and tRNAs when they are encoded in the rRNA operon. Processes pre-crRNA and tracrRNA of type II CRISPR loci if present in the organism.</text>
</comment>
<dbReference type="PROSITE" id="PS50142">
    <property type="entry name" value="RNASE_3_2"/>
    <property type="match status" value="1"/>
</dbReference>
<keyword evidence="11 15" id="KW-0255">Endonuclease</keyword>
<feature type="binding site" evidence="15">
    <location>
        <position position="43"/>
    </location>
    <ligand>
        <name>Mg(2+)</name>
        <dbReference type="ChEBI" id="CHEBI:18420"/>
    </ligand>
</feature>
<comment type="subunit">
    <text evidence="4 15">Homodimer.</text>
</comment>
<dbReference type="GO" id="GO:0042802">
    <property type="term" value="F:identical protein binding"/>
    <property type="evidence" value="ECO:0007669"/>
    <property type="project" value="UniProtKB-ARBA"/>
</dbReference>
<feature type="active site" evidence="15">
    <location>
        <position position="47"/>
    </location>
</feature>
<keyword evidence="10 15" id="KW-0479">Metal-binding</keyword>
<comment type="cofactor">
    <cofactor evidence="15">
        <name>Mg(2+)</name>
        <dbReference type="ChEBI" id="CHEBI:18420"/>
    </cofactor>
</comment>
<feature type="binding site" evidence="15">
    <location>
        <position position="116"/>
    </location>
    <ligand>
        <name>Mg(2+)</name>
        <dbReference type="ChEBI" id="CHEBI:18420"/>
    </ligand>
</feature>
<keyword evidence="13 15" id="KW-0460">Magnesium</keyword>
<dbReference type="Proteomes" id="UP000886874">
    <property type="component" value="Unassembled WGS sequence"/>
</dbReference>
<evidence type="ECO:0000256" key="9">
    <source>
        <dbReference type="ARBA" id="ARBA00022722"/>
    </source>
</evidence>
<keyword evidence="9 15" id="KW-0540">Nuclease</keyword>
<dbReference type="SUPFAM" id="SSF54768">
    <property type="entry name" value="dsRNA-binding domain-like"/>
    <property type="match status" value="1"/>
</dbReference>
<evidence type="ECO:0000256" key="10">
    <source>
        <dbReference type="ARBA" id="ARBA00022723"/>
    </source>
</evidence>
<comment type="similarity">
    <text evidence="3">Belongs to the ribonuclease III family.</text>
</comment>
<evidence type="ECO:0000256" key="1">
    <source>
        <dbReference type="ARBA" id="ARBA00000109"/>
    </source>
</evidence>
<evidence type="ECO:0000256" key="7">
    <source>
        <dbReference type="ARBA" id="ARBA00022664"/>
    </source>
</evidence>
<dbReference type="InterPro" id="IPR000999">
    <property type="entry name" value="RNase_III_dom"/>
</dbReference>
<dbReference type="NCBIfam" id="TIGR02191">
    <property type="entry name" value="RNaseIII"/>
    <property type="match status" value="1"/>
</dbReference>
<evidence type="ECO:0000256" key="12">
    <source>
        <dbReference type="ARBA" id="ARBA00022801"/>
    </source>
</evidence>
<evidence type="ECO:0000256" key="5">
    <source>
        <dbReference type="ARBA" id="ARBA00022490"/>
    </source>
</evidence>
<evidence type="ECO:0000313" key="19">
    <source>
        <dbReference type="Proteomes" id="UP000886874"/>
    </source>
</evidence>
<keyword evidence="5 15" id="KW-0963">Cytoplasm</keyword>
<feature type="domain" description="RNase III" evidence="17">
    <location>
        <begin position="2"/>
        <end position="130"/>
    </location>
</feature>
<feature type="binding site" evidence="15">
    <location>
        <position position="119"/>
    </location>
    <ligand>
        <name>Mg(2+)</name>
        <dbReference type="ChEBI" id="CHEBI:18420"/>
    </ligand>
</feature>
<evidence type="ECO:0000256" key="3">
    <source>
        <dbReference type="ARBA" id="ARBA00010183"/>
    </source>
</evidence>
<dbReference type="HAMAP" id="MF_00104">
    <property type="entry name" value="RNase_III"/>
    <property type="match status" value="1"/>
</dbReference>
<dbReference type="PANTHER" id="PTHR11207">
    <property type="entry name" value="RIBONUCLEASE III"/>
    <property type="match status" value="1"/>
</dbReference>
<evidence type="ECO:0000256" key="11">
    <source>
        <dbReference type="ARBA" id="ARBA00022759"/>
    </source>
</evidence>
<gene>
    <name evidence="15 18" type="primary">rnc</name>
    <name evidence="18" type="ORF">IAA67_00465</name>
</gene>